<sequence length="208" mass="23782">MAPKPPRDGKADSQSHSGSSAEHKRKGFSVGPANLPDGTYRRKVTKIKTDLIHKAKVRKAYAKIKEKELPAILEKSHYKTTTEDEEAENGEEYQPPTSNGPELHPDRIAVMNKAEEREEKAKQEAADRPAGTRGRRERRPKPSSFEKELALAKKREAEEERRRKLREENQRHREAMAKAKKPDQFGKRRLGRESTVLLEKVKRMVGEA</sequence>
<evidence type="ECO:0000256" key="1">
    <source>
        <dbReference type="SAM" id="MobiDB-lite"/>
    </source>
</evidence>
<protein>
    <recommendedName>
        <fullName evidence="4">rRNA-processing protein FYV7</fullName>
    </recommendedName>
</protein>
<feature type="compositionally biased region" description="Basic and acidic residues" evidence="1">
    <location>
        <begin position="63"/>
        <end position="82"/>
    </location>
</feature>
<reference evidence="2 3" key="1">
    <citation type="journal article" date="2016" name="Genome Biol. Evol.">
        <title>Divergent and convergent evolution of fungal pathogenicity.</title>
        <authorList>
            <person name="Shang Y."/>
            <person name="Xiao G."/>
            <person name="Zheng P."/>
            <person name="Cen K."/>
            <person name="Zhan S."/>
            <person name="Wang C."/>
        </authorList>
    </citation>
    <scope>NUCLEOTIDE SEQUENCE [LARGE SCALE GENOMIC DNA]</scope>
    <source>
        <strain evidence="2 3">ARSEF 7405</strain>
    </source>
</reference>
<evidence type="ECO:0008006" key="4">
    <source>
        <dbReference type="Google" id="ProtNLM"/>
    </source>
</evidence>
<feature type="compositionally biased region" description="Basic and acidic residues" evidence="1">
    <location>
        <begin position="144"/>
        <end position="186"/>
    </location>
</feature>
<accession>A0A168DND1</accession>
<organism evidence="2 3">
    <name type="scientific">Ascosphaera apis ARSEF 7405</name>
    <dbReference type="NCBI Taxonomy" id="392613"/>
    <lineage>
        <taxon>Eukaryota</taxon>
        <taxon>Fungi</taxon>
        <taxon>Dikarya</taxon>
        <taxon>Ascomycota</taxon>
        <taxon>Pezizomycotina</taxon>
        <taxon>Eurotiomycetes</taxon>
        <taxon>Eurotiomycetidae</taxon>
        <taxon>Onygenales</taxon>
        <taxon>Ascosphaeraceae</taxon>
        <taxon>Ascosphaera</taxon>
    </lineage>
</organism>
<dbReference type="VEuPathDB" id="FungiDB:AAP_00197"/>
<feature type="compositionally biased region" description="Basic and acidic residues" evidence="1">
    <location>
        <begin position="1"/>
        <end position="13"/>
    </location>
</feature>
<feature type="region of interest" description="Disordered" evidence="1">
    <location>
        <begin position="63"/>
        <end position="191"/>
    </location>
</feature>
<evidence type="ECO:0000313" key="3">
    <source>
        <dbReference type="Proteomes" id="UP000242877"/>
    </source>
</evidence>
<dbReference type="PANTHER" id="PTHR41805:SF1">
    <property type="entry name" value="RRNA-PROCESSING PROTEIN FYV7"/>
    <property type="match status" value="1"/>
</dbReference>
<dbReference type="AlphaFoldDB" id="A0A168DND1"/>
<keyword evidence="3" id="KW-1185">Reference proteome</keyword>
<evidence type="ECO:0000313" key="2">
    <source>
        <dbReference type="EMBL" id="KZZ97936.1"/>
    </source>
</evidence>
<feature type="compositionally biased region" description="Basic and acidic residues" evidence="1">
    <location>
        <begin position="103"/>
        <end position="127"/>
    </location>
</feature>
<dbReference type="Proteomes" id="UP000242877">
    <property type="component" value="Unassembled WGS sequence"/>
</dbReference>
<dbReference type="OrthoDB" id="4206576at2759"/>
<feature type="region of interest" description="Disordered" evidence="1">
    <location>
        <begin position="1"/>
        <end position="43"/>
    </location>
</feature>
<name>A0A168DND1_9EURO</name>
<gene>
    <name evidence="2" type="ORF">AAP_00197</name>
</gene>
<dbReference type="EMBL" id="AZGZ01000001">
    <property type="protein sequence ID" value="KZZ97936.1"/>
    <property type="molecule type" value="Genomic_DNA"/>
</dbReference>
<proteinExistence type="predicted"/>
<comment type="caution">
    <text evidence="2">The sequence shown here is derived from an EMBL/GenBank/DDBJ whole genome shotgun (WGS) entry which is preliminary data.</text>
</comment>
<dbReference type="PANTHER" id="PTHR41805">
    <property type="entry name" value="EXPRESSED PROTEIN"/>
    <property type="match status" value="1"/>
</dbReference>